<dbReference type="AlphaFoldDB" id="A0AAW2CFR2"/>
<dbReference type="PANTHER" id="PTHR46354">
    <property type="entry name" value="DOG1 DOMAIN-CONTAINING PROTEIN"/>
    <property type="match status" value="1"/>
</dbReference>
<gene>
    <name evidence="2" type="ORF">SO802_021609</name>
</gene>
<sequence>MAFHLLYSMSRMQLEDQFADFILGLSSGDLGDLSPSQLNQLDKVQMRTIKEERNITEKIAKHQEMVPDSTMVGLSHAVTELMRSDGGVDEEQVELALMAKEEGLEEILHNADDLCLRTLKSILDIVTSMQAVHFLIAAAELHLRFHD</sequence>
<comment type="caution">
    <text evidence="2">The sequence shown here is derived from an EMBL/GenBank/DDBJ whole genome shotgun (WGS) entry which is preliminary data.</text>
</comment>
<dbReference type="Proteomes" id="UP001459277">
    <property type="component" value="Unassembled WGS sequence"/>
</dbReference>
<name>A0AAW2CFR2_9ROSI</name>
<protein>
    <recommendedName>
        <fullName evidence="1">DOG1 domain-containing protein</fullName>
    </recommendedName>
</protein>
<feature type="domain" description="DOG1" evidence="1">
    <location>
        <begin position="1"/>
        <end position="147"/>
    </location>
</feature>
<reference evidence="2 3" key="1">
    <citation type="submission" date="2024-01" db="EMBL/GenBank/DDBJ databases">
        <title>A telomere-to-telomere, gap-free genome of sweet tea (Lithocarpus litseifolius).</title>
        <authorList>
            <person name="Zhou J."/>
        </authorList>
    </citation>
    <scope>NUCLEOTIDE SEQUENCE [LARGE SCALE GENOMIC DNA]</scope>
    <source>
        <strain evidence="2">Zhou-2022a</strain>
        <tissue evidence="2">Leaf</tissue>
    </source>
</reference>
<dbReference type="EMBL" id="JAZDWU010000007">
    <property type="protein sequence ID" value="KAK9996923.1"/>
    <property type="molecule type" value="Genomic_DNA"/>
</dbReference>
<dbReference type="InterPro" id="IPR051886">
    <property type="entry name" value="Seed_Dev/Stress_Resp_Reg"/>
</dbReference>
<proteinExistence type="predicted"/>
<evidence type="ECO:0000313" key="2">
    <source>
        <dbReference type="EMBL" id="KAK9996923.1"/>
    </source>
</evidence>
<organism evidence="2 3">
    <name type="scientific">Lithocarpus litseifolius</name>
    <dbReference type="NCBI Taxonomy" id="425828"/>
    <lineage>
        <taxon>Eukaryota</taxon>
        <taxon>Viridiplantae</taxon>
        <taxon>Streptophyta</taxon>
        <taxon>Embryophyta</taxon>
        <taxon>Tracheophyta</taxon>
        <taxon>Spermatophyta</taxon>
        <taxon>Magnoliopsida</taxon>
        <taxon>eudicotyledons</taxon>
        <taxon>Gunneridae</taxon>
        <taxon>Pentapetalae</taxon>
        <taxon>rosids</taxon>
        <taxon>fabids</taxon>
        <taxon>Fagales</taxon>
        <taxon>Fagaceae</taxon>
        <taxon>Lithocarpus</taxon>
    </lineage>
</organism>
<dbReference type="PANTHER" id="PTHR46354:SF4">
    <property type="entry name" value="PROTEIN DOG1-LIKE 3"/>
    <property type="match status" value="1"/>
</dbReference>
<keyword evidence="3" id="KW-1185">Reference proteome</keyword>
<evidence type="ECO:0000259" key="1">
    <source>
        <dbReference type="PROSITE" id="PS51806"/>
    </source>
</evidence>
<dbReference type="InterPro" id="IPR025422">
    <property type="entry name" value="TGA_domain"/>
</dbReference>
<dbReference type="PROSITE" id="PS51806">
    <property type="entry name" value="DOG1"/>
    <property type="match status" value="1"/>
</dbReference>
<dbReference type="GO" id="GO:0043565">
    <property type="term" value="F:sequence-specific DNA binding"/>
    <property type="evidence" value="ECO:0007669"/>
    <property type="project" value="InterPro"/>
</dbReference>
<dbReference type="GO" id="GO:0006351">
    <property type="term" value="P:DNA-templated transcription"/>
    <property type="evidence" value="ECO:0007669"/>
    <property type="project" value="InterPro"/>
</dbReference>
<accession>A0AAW2CFR2</accession>
<evidence type="ECO:0000313" key="3">
    <source>
        <dbReference type="Proteomes" id="UP001459277"/>
    </source>
</evidence>